<organism evidence="2 3">
    <name type="scientific">Frieseomelitta varia</name>
    <dbReference type="NCBI Taxonomy" id="561572"/>
    <lineage>
        <taxon>Eukaryota</taxon>
        <taxon>Metazoa</taxon>
        <taxon>Ecdysozoa</taxon>
        <taxon>Arthropoda</taxon>
        <taxon>Hexapoda</taxon>
        <taxon>Insecta</taxon>
        <taxon>Pterygota</taxon>
        <taxon>Neoptera</taxon>
        <taxon>Endopterygota</taxon>
        <taxon>Hymenoptera</taxon>
        <taxon>Apocrita</taxon>
        <taxon>Aculeata</taxon>
        <taxon>Apoidea</taxon>
        <taxon>Anthophila</taxon>
        <taxon>Apidae</taxon>
        <taxon>Frieseomelitta</taxon>
    </lineage>
</organism>
<feature type="compositionally biased region" description="Polar residues" evidence="1">
    <location>
        <begin position="176"/>
        <end position="188"/>
    </location>
</feature>
<feature type="compositionally biased region" description="Low complexity" evidence="1">
    <location>
        <begin position="147"/>
        <end position="164"/>
    </location>
</feature>
<reference evidence="2" key="1">
    <citation type="submission" date="2019-11" db="EMBL/GenBank/DDBJ databases">
        <title>The nuclear and mitochondrial genomes of Frieseomelitta varia - a highly eusocial stingless bee (Meliponini) with a permanently sterile worker caste.</title>
        <authorList>
            <person name="Freitas F.C.P."/>
            <person name="Lourenco A.P."/>
            <person name="Nunes F.M.F."/>
            <person name="Paschoal A.R."/>
            <person name="Abreu F.C.P."/>
            <person name="Barbin F.O."/>
            <person name="Bataglia L."/>
            <person name="Cardoso-Junior C.A.M."/>
            <person name="Cervoni M.S."/>
            <person name="Silva S.R."/>
            <person name="Dalarmi F."/>
            <person name="Del Lama M.A."/>
            <person name="Depintor T.S."/>
            <person name="Ferreira K.M."/>
            <person name="Goria P.S."/>
            <person name="Jaskot M.C."/>
            <person name="Lago D.C."/>
            <person name="Luna-Lucena D."/>
            <person name="Moda L.M."/>
            <person name="Nascimento L."/>
            <person name="Pedrino M."/>
            <person name="Rabico F.O."/>
            <person name="Sanches F.C."/>
            <person name="Santos D.E."/>
            <person name="Santos C.G."/>
            <person name="Vieira J."/>
            <person name="Lopes T.F."/>
            <person name="Barchuk A.R."/>
            <person name="Hartfelder K."/>
            <person name="Simoes Z.L.P."/>
            <person name="Bitondi M.M.G."/>
            <person name="Pinheiro D.G."/>
        </authorList>
    </citation>
    <scope>NUCLEOTIDE SEQUENCE</scope>
    <source>
        <strain evidence="2">USP_RPSP 00005682</strain>
        <tissue evidence="2">Whole individual</tissue>
    </source>
</reference>
<dbReference type="AlphaFoldDB" id="A0A833RGR2"/>
<evidence type="ECO:0000313" key="3">
    <source>
        <dbReference type="Proteomes" id="UP000655588"/>
    </source>
</evidence>
<dbReference type="Proteomes" id="UP000655588">
    <property type="component" value="Unassembled WGS sequence"/>
</dbReference>
<protein>
    <submittedName>
        <fullName evidence="2">Uncharacterized protein</fullName>
    </submittedName>
</protein>
<feature type="compositionally biased region" description="Basic residues" evidence="1">
    <location>
        <begin position="192"/>
        <end position="210"/>
    </location>
</feature>
<proteinExistence type="predicted"/>
<comment type="caution">
    <text evidence="2">The sequence shown here is derived from an EMBL/GenBank/DDBJ whole genome shotgun (WGS) entry which is preliminary data.</text>
</comment>
<name>A0A833RGR2_9HYME</name>
<sequence length="353" mass="40660">MPTQFLHPNNNLRIPHDRIRVNRSSSISEADTAATSAQYQLTDVSKFTIRLNTSSSSPLSKILEFESDHPYHVGTTDRTDSIELFLHVQLHGDNLCIVVIEIFTMRSHYLRFHYLSPRTSFVFDRWQYRTHRCCFKKDPLSAKYNLSKSKNNNNNNNNNNNSSKKTVHLKHDNGANLVTRSKSNSTVNRESKSRRSSKQKSKSNARHQSRSKTPSDERLPSIDMMESWDLENRTRMSEASQTANGDPKSAMVMEYSTMQKIVQIIDNDTDLAATKMAMRDLGGRRKAEERKDSMIESQFEPQPVSDYTPGIISSEMKKLRQNLDLKLVSSYTLLKSIGEKKLLAHFFWYNVKN</sequence>
<gene>
    <name evidence="2" type="ORF">E2986_13249</name>
</gene>
<accession>A0A833RGR2</accession>
<feature type="region of interest" description="Disordered" evidence="1">
    <location>
        <begin position="145"/>
        <end position="222"/>
    </location>
</feature>
<keyword evidence="3" id="KW-1185">Reference proteome</keyword>
<dbReference type="EMBL" id="WNWW01000558">
    <property type="protein sequence ID" value="KAF3423534.1"/>
    <property type="molecule type" value="Genomic_DNA"/>
</dbReference>
<evidence type="ECO:0000313" key="2">
    <source>
        <dbReference type="EMBL" id="KAF3423534.1"/>
    </source>
</evidence>
<evidence type="ECO:0000256" key="1">
    <source>
        <dbReference type="SAM" id="MobiDB-lite"/>
    </source>
</evidence>